<gene>
    <name evidence="7" type="ORF">SAMN05878438_2885</name>
</gene>
<dbReference type="Gene3D" id="1.10.357.10">
    <property type="entry name" value="Tetracycline Repressor, domain 2"/>
    <property type="match status" value="1"/>
</dbReference>
<dbReference type="InterPro" id="IPR036271">
    <property type="entry name" value="Tet_transcr_reg_TetR-rel_C_sf"/>
</dbReference>
<dbReference type="Pfam" id="PF16925">
    <property type="entry name" value="TetR_C_13"/>
    <property type="match status" value="1"/>
</dbReference>
<evidence type="ECO:0000313" key="7">
    <source>
        <dbReference type="EMBL" id="SIN72198.1"/>
    </source>
</evidence>
<dbReference type="PANTHER" id="PTHR47506">
    <property type="entry name" value="TRANSCRIPTIONAL REGULATORY PROTEIN"/>
    <property type="match status" value="1"/>
</dbReference>
<protein>
    <submittedName>
        <fullName evidence="7">Transcriptional regulator, TetR family</fullName>
    </submittedName>
</protein>
<dbReference type="InterPro" id="IPR011075">
    <property type="entry name" value="TetR_C"/>
</dbReference>
<accession>A0A1N6JDD2</accession>
<name>A0A1N6JDD2_9GAMM</name>
<dbReference type="SUPFAM" id="SSF48498">
    <property type="entry name" value="Tetracyclin repressor-like, C-terminal domain"/>
    <property type="match status" value="1"/>
</dbReference>
<keyword evidence="3" id="KW-0804">Transcription</keyword>
<dbReference type="Proteomes" id="UP000185024">
    <property type="component" value="Unassembled WGS sequence"/>
</dbReference>
<dbReference type="EMBL" id="FSQX01000001">
    <property type="protein sequence ID" value="SIN72198.1"/>
    <property type="molecule type" value="Genomic_DNA"/>
</dbReference>
<sequence>MSRLPLMSLDNQQSHGRNAKGEATRQRIVESAAELFHAQGVDGTGLEQILRQAGAGKSQFYQHFRNKDALVCEVAVWWEHRLFASMEVHELDSLDTLERWLLSAVDQLEVEHCYRGCPIGTLAAGLHDNDETTRAAVSQCFRALDSRLRDALNQSQQRGELSEEADLEAISHFILASQQGAATLIKAYGDSSAGRLVIAQAMQYVRSYSVND</sequence>
<dbReference type="InterPro" id="IPR009057">
    <property type="entry name" value="Homeodomain-like_sf"/>
</dbReference>
<evidence type="ECO:0000256" key="1">
    <source>
        <dbReference type="ARBA" id="ARBA00023015"/>
    </source>
</evidence>
<proteinExistence type="predicted"/>
<dbReference type="PRINTS" id="PR00455">
    <property type="entry name" value="HTHTETR"/>
</dbReference>
<dbReference type="AlphaFoldDB" id="A0A1N6JDD2"/>
<evidence type="ECO:0000256" key="4">
    <source>
        <dbReference type="PROSITE-ProRule" id="PRU00335"/>
    </source>
</evidence>
<feature type="DNA-binding region" description="H-T-H motif" evidence="4">
    <location>
        <begin position="45"/>
        <end position="64"/>
    </location>
</feature>
<dbReference type="Pfam" id="PF00440">
    <property type="entry name" value="TetR_N"/>
    <property type="match status" value="1"/>
</dbReference>
<feature type="domain" description="HTH tetR-type" evidence="6">
    <location>
        <begin position="22"/>
        <end position="82"/>
    </location>
</feature>
<dbReference type="InterPro" id="IPR001647">
    <property type="entry name" value="HTH_TetR"/>
</dbReference>
<feature type="region of interest" description="Disordered" evidence="5">
    <location>
        <begin position="1"/>
        <end position="24"/>
    </location>
</feature>
<evidence type="ECO:0000313" key="8">
    <source>
        <dbReference type="Proteomes" id="UP000185024"/>
    </source>
</evidence>
<dbReference type="GO" id="GO:0003677">
    <property type="term" value="F:DNA binding"/>
    <property type="evidence" value="ECO:0007669"/>
    <property type="project" value="UniProtKB-UniRule"/>
</dbReference>
<evidence type="ECO:0000256" key="5">
    <source>
        <dbReference type="SAM" id="MobiDB-lite"/>
    </source>
</evidence>
<organism evidence="7 8">
    <name type="scientific">Vreelandella aquamarina</name>
    <dbReference type="NCBI Taxonomy" id="77097"/>
    <lineage>
        <taxon>Bacteria</taxon>
        <taxon>Pseudomonadati</taxon>
        <taxon>Pseudomonadota</taxon>
        <taxon>Gammaproteobacteria</taxon>
        <taxon>Oceanospirillales</taxon>
        <taxon>Halomonadaceae</taxon>
        <taxon>Vreelandella</taxon>
    </lineage>
</organism>
<dbReference type="SUPFAM" id="SSF46689">
    <property type="entry name" value="Homeodomain-like"/>
    <property type="match status" value="1"/>
</dbReference>
<dbReference type="PROSITE" id="PS50977">
    <property type="entry name" value="HTH_TETR_2"/>
    <property type="match status" value="1"/>
</dbReference>
<reference evidence="7 8" key="1">
    <citation type="submission" date="2016-11" db="EMBL/GenBank/DDBJ databases">
        <authorList>
            <person name="Jaros S."/>
            <person name="Januszkiewicz K."/>
            <person name="Wedrychowicz H."/>
        </authorList>
    </citation>
    <scope>NUCLEOTIDE SEQUENCE [LARGE SCALE GENOMIC DNA]</scope>
    <source>
        <strain evidence="7 8">ACAM 239</strain>
    </source>
</reference>
<evidence type="ECO:0000256" key="2">
    <source>
        <dbReference type="ARBA" id="ARBA00023125"/>
    </source>
</evidence>
<keyword evidence="1" id="KW-0805">Transcription regulation</keyword>
<dbReference type="PANTHER" id="PTHR47506:SF1">
    <property type="entry name" value="HTH-TYPE TRANSCRIPTIONAL REGULATOR YJDC"/>
    <property type="match status" value="1"/>
</dbReference>
<evidence type="ECO:0000259" key="6">
    <source>
        <dbReference type="PROSITE" id="PS50977"/>
    </source>
</evidence>
<keyword evidence="2 4" id="KW-0238">DNA-binding</keyword>
<evidence type="ECO:0000256" key="3">
    <source>
        <dbReference type="ARBA" id="ARBA00023163"/>
    </source>
</evidence>